<dbReference type="Ensembl" id="ENSOCUT00000016956.4">
    <property type="protein sequence ID" value="ENSOCUP00000014570.3"/>
    <property type="gene ID" value="ENSOCUG00000016955.4"/>
</dbReference>
<protein>
    <submittedName>
        <fullName evidence="3">Transmembrane protein 164</fullName>
    </submittedName>
</protein>
<dbReference type="EMBL" id="AAGW02041324">
    <property type="status" value="NOT_ANNOTATED_CDS"/>
    <property type="molecule type" value="Genomic_DNA"/>
</dbReference>
<dbReference type="PANTHER" id="PTHR20948">
    <property type="entry name" value="TRANSMEMBRANE PROTEIN 164"/>
    <property type="match status" value="1"/>
</dbReference>
<keyword evidence="2" id="KW-0472">Membrane</keyword>
<dbReference type="Proteomes" id="UP000001811">
    <property type="component" value="Chromosome X"/>
</dbReference>
<dbReference type="EMBL" id="AAGW02041323">
    <property type="status" value="NOT_ANNOTATED_CDS"/>
    <property type="molecule type" value="Genomic_DNA"/>
</dbReference>
<evidence type="ECO:0000313" key="4">
    <source>
        <dbReference type="Proteomes" id="UP000001811"/>
    </source>
</evidence>
<reference evidence="3" key="2">
    <citation type="submission" date="2025-08" db="UniProtKB">
        <authorList>
            <consortium name="Ensembl"/>
        </authorList>
    </citation>
    <scope>IDENTIFICATION</scope>
    <source>
        <strain evidence="3">Thorbecke</strain>
    </source>
</reference>
<sequence>ADGRASPRLARPPAPPCRLFLPPLLARGGQVPGGRRAGGGAARRAGVCGRGVELGARGCTRGRGGWTGTALNWLEGPVAAKLLAGGRDGHAVAGIGQRLLSTLPRWWPLEKRGGLPRQPWGQQRLLESVVVLTLALLEILVALRHILRQTKEDGRGGHGSQPEQVTQRPEEGKESLSKNLLLVALCLTFGVEVGFKFATKTVIYLLNPCHLVTMMHIFLLACPPCPGAIVVFKLQMHMLNGALLALLFPVVNTRLLPFELEIYYIQHVMLYVVPIYLLWKGVLLPDRQALGSSCCRDTDASRGSDPHRRPCGNLGRVGAGRGASLLLRVLTPQSPSVLLSLQHLADPRLGHRSEFEQHAVSGHLRPILRPLVPRLGLGTPDSHDHDPREAGYPVLIHGWALV</sequence>
<feature type="transmembrane region" description="Helical" evidence="2">
    <location>
        <begin position="180"/>
        <end position="199"/>
    </location>
</feature>
<evidence type="ECO:0000256" key="1">
    <source>
        <dbReference type="SAM" id="MobiDB-lite"/>
    </source>
</evidence>
<feature type="region of interest" description="Disordered" evidence="1">
    <location>
        <begin position="152"/>
        <end position="171"/>
    </location>
</feature>
<dbReference type="eggNOG" id="ENOG502QWAJ">
    <property type="taxonomic scope" value="Eukaryota"/>
</dbReference>
<feature type="transmembrane region" description="Helical" evidence="2">
    <location>
        <begin position="125"/>
        <end position="147"/>
    </location>
</feature>
<organism evidence="3 4">
    <name type="scientific">Oryctolagus cuniculus</name>
    <name type="common">Rabbit</name>
    <dbReference type="NCBI Taxonomy" id="9986"/>
    <lineage>
        <taxon>Eukaryota</taxon>
        <taxon>Metazoa</taxon>
        <taxon>Chordata</taxon>
        <taxon>Craniata</taxon>
        <taxon>Vertebrata</taxon>
        <taxon>Euteleostomi</taxon>
        <taxon>Mammalia</taxon>
        <taxon>Eutheria</taxon>
        <taxon>Euarchontoglires</taxon>
        <taxon>Glires</taxon>
        <taxon>Lagomorpha</taxon>
        <taxon>Leporidae</taxon>
        <taxon>Oryctolagus</taxon>
    </lineage>
</organism>
<dbReference type="PANTHER" id="PTHR20948:SF2">
    <property type="entry name" value="TRANSMEMBRANE PROTEIN 164"/>
    <property type="match status" value="1"/>
</dbReference>
<feature type="transmembrane region" description="Helical" evidence="2">
    <location>
        <begin position="239"/>
        <end position="256"/>
    </location>
</feature>
<keyword evidence="2" id="KW-1133">Transmembrane helix</keyword>
<keyword evidence="4" id="KW-1185">Reference proteome</keyword>
<gene>
    <name evidence="3" type="primary">TMEM164</name>
</gene>
<dbReference type="HOGENOM" id="CLU_072415_0_0_1"/>
<dbReference type="AlphaFoldDB" id="G1TCQ1"/>
<dbReference type="Pfam" id="PF14808">
    <property type="entry name" value="TMEM164"/>
    <property type="match status" value="1"/>
</dbReference>
<reference evidence="3" key="3">
    <citation type="submission" date="2025-09" db="UniProtKB">
        <authorList>
            <consortium name="Ensembl"/>
        </authorList>
    </citation>
    <scope>IDENTIFICATION</scope>
    <source>
        <strain evidence="3">Thorbecke</strain>
    </source>
</reference>
<name>G1TCQ1_RABIT</name>
<dbReference type="InterPro" id="IPR026508">
    <property type="entry name" value="TMEM164"/>
</dbReference>
<feature type="transmembrane region" description="Helical" evidence="2">
    <location>
        <begin position="262"/>
        <end position="279"/>
    </location>
</feature>
<keyword evidence="2" id="KW-0812">Transmembrane</keyword>
<reference evidence="3 4" key="1">
    <citation type="journal article" date="2011" name="Nature">
        <title>A high-resolution map of human evolutionary constraint using 29 mammals.</title>
        <authorList>
            <person name="Lindblad-Toh K."/>
            <person name="Garber M."/>
            <person name="Zuk O."/>
            <person name="Lin M.F."/>
            <person name="Parker B.J."/>
            <person name="Washietl S."/>
            <person name="Kheradpour P."/>
            <person name="Ernst J."/>
            <person name="Jordan G."/>
            <person name="Mauceli E."/>
            <person name="Ward L.D."/>
            <person name="Lowe C.B."/>
            <person name="Holloway A.K."/>
            <person name="Clamp M."/>
            <person name="Gnerre S."/>
            <person name="Alfoldi J."/>
            <person name="Beal K."/>
            <person name="Chang J."/>
            <person name="Clawson H."/>
            <person name="Cuff J."/>
            <person name="Di Palma F."/>
            <person name="Fitzgerald S."/>
            <person name="Flicek P."/>
            <person name="Guttman M."/>
            <person name="Hubisz M.J."/>
            <person name="Jaffe D.B."/>
            <person name="Jungreis I."/>
            <person name="Kent W.J."/>
            <person name="Kostka D."/>
            <person name="Lara M."/>
            <person name="Martins A.L."/>
            <person name="Massingham T."/>
            <person name="Moltke I."/>
            <person name="Raney B.J."/>
            <person name="Rasmussen M.D."/>
            <person name="Robinson J."/>
            <person name="Stark A."/>
            <person name="Vilella A.J."/>
            <person name="Wen J."/>
            <person name="Xie X."/>
            <person name="Zody M.C."/>
            <person name="Baldwin J."/>
            <person name="Bloom T."/>
            <person name="Chin C.W."/>
            <person name="Heiman D."/>
            <person name="Nicol R."/>
            <person name="Nusbaum C."/>
            <person name="Young S."/>
            <person name="Wilkinson J."/>
            <person name="Worley K.C."/>
            <person name="Kovar C.L."/>
            <person name="Muzny D.M."/>
            <person name="Gibbs R.A."/>
            <person name="Cree A."/>
            <person name="Dihn H.H."/>
            <person name="Fowler G."/>
            <person name="Jhangiani S."/>
            <person name="Joshi V."/>
            <person name="Lee S."/>
            <person name="Lewis L.R."/>
            <person name="Nazareth L.V."/>
            <person name="Okwuonu G."/>
            <person name="Santibanez J."/>
            <person name="Warren W.C."/>
            <person name="Mardis E.R."/>
            <person name="Weinstock G.M."/>
            <person name="Wilson R.K."/>
            <person name="Delehaunty K."/>
            <person name="Dooling D."/>
            <person name="Fronik C."/>
            <person name="Fulton L."/>
            <person name="Fulton B."/>
            <person name="Graves T."/>
            <person name="Minx P."/>
            <person name="Sodergren E."/>
            <person name="Birney E."/>
            <person name="Margulies E.H."/>
            <person name="Herrero J."/>
            <person name="Green E.D."/>
            <person name="Haussler D."/>
            <person name="Siepel A."/>
            <person name="Goldman N."/>
            <person name="Pollard K.S."/>
            <person name="Pedersen J.S."/>
            <person name="Lander E.S."/>
            <person name="Kellis M."/>
        </authorList>
    </citation>
    <scope>NUCLEOTIDE SEQUENCE [LARGE SCALE GENOMIC DNA]</scope>
    <source>
        <strain evidence="3 4">Thorbecke inbred</strain>
    </source>
</reference>
<dbReference type="EMBL" id="AAGW02041325">
    <property type="status" value="NOT_ANNOTATED_CDS"/>
    <property type="molecule type" value="Genomic_DNA"/>
</dbReference>
<proteinExistence type="predicted"/>
<accession>G1TCQ1</accession>
<dbReference type="GeneTree" id="ENSGT00390000007430"/>
<dbReference type="Bgee" id="ENSOCUG00000016955">
    <property type="expression patterns" value="Expressed in blood and 15 other cell types or tissues"/>
</dbReference>
<feature type="transmembrane region" description="Helical" evidence="2">
    <location>
        <begin position="211"/>
        <end position="232"/>
    </location>
</feature>
<evidence type="ECO:0000256" key="2">
    <source>
        <dbReference type="SAM" id="Phobius"/>
    </source>
</evidence>
<evidence type="ECO:0000313" key="3">
    <source>
        <dbReference type="Ensembl" id="ENSOCUP00000014570.3"/>
    </source>
</evidence>